<feature type="transmembrane region" description="Helical" evidence="2">
    <location>
        <begin position="42"/>
        <end position="65"/>
    </location>
</feature>
<gene>
    <name evidence="3" type="ORF">NVS89_00585</name>
</gene>
<evidence type="ECO:0000313" key="4">
    <source>
        <dbReference type="Proteomes" id="UP001151088"/>
    </source>
</evidence>
<keyword evidence="4" id="KW-1185">Reference proteome</keyword>
<keyword evidence="2" id="KW-1133">Transmembrane helix</keyword>
<keyword evidence="2" id="KW-0472">Membrane</keyword>
<evidence type="ECO:0000256" key="2">
    <source>
        <dbReference type="SAM" id="Phobius"/>
    </source>
</evidence>
<evidence type="ECO:0000256" key="1">
    <source>
        <dbReference type="SAM" id="MobiDB-lite"/>
    </source>
</evidence>
<comment type="caution">
    <text evidence="3">The sequence shown here is derived from an EMBL/GenBank/DDBJ whole genome shotgun (WGS) entry which is preliminary data.</text>
</comment>
<dbReference type="RefSeq" id="WP_258730518.1">
    <property type="nucleotide sequence ID" value="NZ_JANTHZ010000001.1"/>
</dbReference>
<sequence>MKQPTRPKAGAGAKRVIRRPRPRRVAKAGVARSRRGRRWLRVCGWSFGTLVGLSFAAAFGLYLMFNTGILTVDMARPYVESALESRLGGGRKVAIGEIVAARAPDGGMQLRASNITVRDAAGDIIAVAPQAEVTMQDGLLPWIARPRRIDLVGVKLMVRVNAQGGIVISTEGSKPLETPAQDTDPDVAAPEATVGDTSTPQAAPPTDPAAPASTGTAAVPASGAAPTPVGPLRLASLAAFADGIDRGGLDGADLSEIGLKDGTLVVRSDISGRQWTFDDIDLSLSRPPEGGMSFDLTAGGTDGPWSASATIGGLRNGARPLTVKVRDLAPRDLMIAAGKADADLVATSPISVDISARIDRKGVLIGSEGRLVAGAGEFQLGPDKAGRTLVDEASLTFRYDPARRVLALAPLSIHAGPFALQLTGEVQGPADSSGKWQLRTTAARAVFGGGGQYSENEPPLVLDDIALALSMDPAQSRIVIDQGDLKGPQGGVKLTGALDLGGVEPSLALSVSATPMSATSLKRLWPIVAAPPVRKWVYDHVVSGDVTSAEISFTAPLGSIGNKERPLPADAVSIIVTGSNGVFRPIPDLPPFEGADISVHATGRSAHVEATKASINTPDGRKLEFPQGVLDVPDVVVDNPPAKIQVSVSGSAAAAVELGSTPPLRGAAAEQMDPADVGGTIKGTAQINVRLSDHMTPADVDYAFDANLSDFSADNILLGQKLDDATVRAFVTPAATVLRGEGKVGGALASFDYTKPAKGDATFAVAATLDDAARSNLNLDLASLSGTVGVKLSGKIGPKSKTADVDIDLTGARLAELVPGWSKPAGRPARLTAKAVVTNSETELDDLVITGQGVNIRGSVDLDAKASLVSANLPTFQLSDGDKASVKAENVDGVMKLTVRGEVIEARAFLKNLLEAPVAGRQNDKPADIDLDVNLGVVAGNNGETMRQAVLRMSRRNGTLTAFDLAALVGRDGGVKGELTKQGGQRVLRVATSDAGALLRFVDLYTRIYGGDLWIDVDPPSGDGRPQSGVVNMRDFVIRGEPGLDRLIAAAPTQTKDGRPAPGAAIAFRKLQADFQRSAEQLTIREGAIWGPTMGSTFDGTLDFAADRVAVRGTYVPAFGLNNLFSRVPVLGFFLGGGPNEGLVGVTYEVVGPLSGPTLRVNPISAVAPGFLRKIFEFRQAPDPTPPALVPTR</sequence>
<feature type="region of interest" description="Disordered" evidence="1">
    <location>
        <begin position="171"/>
        <end position="226"/>
    </location>
</feature>
<proteinExistence type="predicted"/>
<organism evidence="3 4">
    <name type="scientific">Ancylobacter mangrovi</name>
    <dbReference type="NCBI Taxonomy" id="2972472"/>
    <lineage>
        <taxon>Bacteria</taxon>
        <taxon>Pseudomonadati</taxon>
        <taxon>Pseudomonadota</taxon>
        <taxon>Alphaproteobacteria</taxon>
        <taxon>Hyphomicrobiales</taxon>
        <taxon>Xanthobacteraceae</taxon>
        <taxon>Ancylobacter</taxon>
    </lineage>
</organism>
<protein>
    <submittedName>
        <fullName evidence="3">DUF3971 domain-containing protein</fullName>
    </submittedName>
</protein>
<name>A0A9X2P7K1_9HYPH</name>
<accession>A0A9X2P7K1</accession>
<dbReference type="AlphaFoldDB" id="A0A9X2P7K1"/>
<keyword evidence="2" id="KW-0812">Transmembrane</keyword>
<reference evidence="3" key="1">
    <citation type="submission" date="2022-08" db="EMBL/GenBank/DDBJ databases">
        <authorList>
            <person name="Li F."/>
        </authorList>
    </citation>
    <scope>NUCLEOTIDE SEQUENCE</scope>
    <source>
        <strain evidence="3">MQZ15Z-1</strain>
    </source>
</reference>
<dbReference type="Proteomes" id="UP001151088">
    <property type="component" value="Unassembled WGS sequence"/>
</dbReference>
<feature type="compositionally biased region" description="Low complexity" evidence="1">
    <location>
        <begin position="209"/>
        <end position="226"/>
    </location>
</feature>
<evidence type="ECO:0000313" key="3">
    <source>
        <dbReference type="EMBL" id="MCS0493574.1"/>
    </source>
</evidence>
<dbReference type="EMBL" id="JANTHZ010000001">
    <property type="protein sequence ID" value="MCS0493574.1"/>
    <property type="molecule type" value="Genomic_DNA"/>
</dbReference>